<name>A0ACB9N7Q6_BAUVA</name>
<evidence type="ECO:0000313" key="2">
    <source>
        <dbReference type="Proteomes" id="UP000828941"/>
    </source>
</evidence>
<dbReference type="EMBL" id="CM039432">
    <property type="protein sequence ID" value="KAI4332407.1"/>
    <property type="molecule type" value="Genomic_DNA"/>
</dbReference>
<comment type="caution">
    <text evidence="1">The sequence shown here is derived from an EMBL/GenBank/DDBJ whole genome shotgun (WGS) entry which is preliminary data.</text>
</comment>
<evidence type="ECO:0000313" key="1">
    <source>
        <dbReference type="EMBL" id="KAI4332407.1"/>
    </source>
</evidence>
<reference evidence="1 2" key="1">
    <citation type="journal article" date="2022" name="DNA Res.">
        <title>Chromosomal-level genome assembly of the orchid tree Bauhinia variegata (Leguminosae; Cercidoideae) supports the allotetraploid origin hypothesis of Bauhinia.</title>
        <authorList>
            <person name="Zhong Y."/>
            <person name="Chen Y."/>
            <person name="Zheng D."/>
            <person name="Pang J."/>
            <person name="Liu Y."/>
            <person name="Luo S."/>
            <person name="Meng S."/>
            <person name="Qian L."/>
            <person name="Wei D."/>
            <person name="Dai S."/>
            <person name="Zhou R."/>
        </authorList>
    </citation>
    <scope>NUCLEOTIDE SEQUENCE [LARGE SCALE GENOMIC DNA]</scope>
    <source>
        <strain evidence="1">BV-YZ2020</strain>
    </source>
</reference>
<proteinExistence type="predicted"/>
<dbReference type="Proteomes" id="UP000828941">
    <property type="component" value="Chromosome 7"/>
</dbReference>
<sequence>MTTMSTIINAWVLLVGAVSVVKAQDLIPGFVQTSGTEFVLNGSPFLFNGFNSYWLMVVASDPTQRYKVSGVFHEAASAGLSVCRTWAFSDGGYQALQKSPGVYDELLFQALDFVISEARKYRIKLILSLVNNYNDFGGKHQYVEWAISAGVPVTSDDDFYTNGVIKGYYKNNAKAIITRINSITRIAYKEDPTIMAWELMNEPRCQVDVSGKTLNGWIQEMASYLKSIDNKHLLAVGMEGFYGDSTPKKVQYNPGSVKYGTDFITNNLIKEIDYTTIHAYADIWLKGEGDKTKEIFMERWFINHWNDSRTVLKKPLVFGEFGKSKKDPGYTTQSRDSFMNTTYSFIYNFAKNGATIAGGLVWQVMSDGMESYYDGYEIVLTQDTSTRNIMSVQALKMASLAH</sequence>
<protein>
    <submittedName>
        <fullName evidence="1">Uncharacterized protein</fullName>
    </submittedName>
</protein>
<gene>
    <name evidence="1" type="ORF">L6164_017317</name>
</gene>
<organism evidence="1 2">
    <name type="scientific">Bauhinia variegata</name>
    <name type="common">Purple orchid tree</name>
    <name type="synonym">Phanera variegata</name>
    <dbReference type="NCBI Taxonomy" id="167791"/>
    <lineage>
        <taxon>Eukaryota</taxon>
        <taxon>Viridiplantae</taxon>
        <taxon>Streptophyta</taxon>
        <taxon>Embryophyta</taxon>
        <taxon>Tracheophyta</taxon>
        <taxon>Spermatophyta</taxon>
        <taxon>Magnoliopsida</taxon>
        <taxon>eudicotyledons</taxon>
        <taxon>Gunneridae</taxon>
        <taxon>Pentapetalae</taxon>
        <taxon>rosids</taxon>
        <taxon>fabids</taxon>
        <taxon>Fabales</taxon>
        <taxon>Fabaceae</taxon>
        <taxon>Cercidoideae</taxon>
        <taxon>Cercideae</taxon>
        <taxon>Bauhiniinae</taxon>
        <taxon>Bauhinia</taxon>
    </lineage>
</organism>
<keyword evidence="2" id="KW-1185">Reference proteome</keyword>
<accession>A0ACB9N7Q6</accession>